<protein>
    <submittedName>
        <fullName evidence="2">Bifunctional DNA primase/polymerase</fullName>
    </submittedName>
</protein>
<evidence type="ECO:0000313" key="2">
    <source>
        <dbReference type="EMBL" id="MBQ0926621.1"/>
    </source>
</evidence>
<dbReference type="Pfam" id="PF09250">
    <property type="entry name" value="Prim-Pol"/>
    <property type="match status" value="1"/>
</dbReference>
<comment type="caution">
    <text evidence="2">The sequence shown here is derived from an EMBL/GenBank/DDBJ whole genome shotgun (WGS) entry which is preliminary data.</text>
</comment>
<keyword evidence="3" id="KW-1185">Reference proteome</keyword>
<dbReference type="EMBL" id="JAGPXE010000010">
    <property type="protein sequence ID" value="MBQ0926621.1"/>
    <property type="molecule type" value="Genomic_DNA"/>
</dbReference>
<organism evidence="2 3">
    <name type="scientific">Saccharopolyspora endophytica</name>
    <dbReference type="NCBI Taxonomy" id="543886"/>
    <lineage>
        <taxon>Bacteria</taxon>
        <taxon>Bacillati</taxon>
        <taxon>Actinomycetota</taxon>
        <taxon>Actinomycetes</taxon>
        <taxon>Pseudonocardiales</taxon>
        <taxon>Pseudonocardiaceae</taxon>
        <taxon>Saccharopolyspora</taxon>
    </lineage>
</organism>
<dbReference type="CDD" id="cd04859">
    <property type="entry name" value="Prim_Pol"/>
    <property type="match status" value="1"/>
</dbReference>
<reference evidence="2 3" key="1">
    <citation type="submission" date="2021-04" db="EMBL/GenBank/DDBJ databases">
        <title>Whole-genome sequencing of Saccharopolyspora endophytica KCTC 19397.</title>
        <authorList>
            <person name="Ay H."/>
            <person name="Saygin H."/>
            <person name="Sahin N."/>
        </authorList>
    </citation>
    <scope>NUCLEOTIDE SEQUENCE [LARGE SCALE GENOMIC DNA]</scope>
    <source>
        <strain evidence="2 3">KCTC 19397</strain>
    </source>
</reference>
<accession>A0ABS5DK09</accession>
<sequence>MRPCPSRPPRLMRAALEAAEAGLAVFPLRPLSKKPVPKDWESVATCDPEQIWAWWQAVPYNVGIACGPSGLLVVDLDDPKDQRAPDRWSGAHHGRDVLAQRAAEDGQRYPDGTYTVRTPSGGEHLYFRAPAEPELRSRVGCWWRVDTRGAGGYVVAAGSITRRGRYWARNQAAIAPLPEWLVTALTPPPPPDPVGLELPAGRAGAYVAAALEGETRAVASAPTGQRHNTLLRAAARLGFLIGGGALDQRTAEAALFDAARGHIGQDGFTEHEVTRTIQDGLAWGRERPRYIAADRTS</sequence>
<gene>
    <name evidence="2" type="ORF">KBO27_21955</name>
</gene>
<proteinExistence type="predicted"/>
<name>A0ABS5DK09_9PSEU</name>
<dbReference type="SUPFAM" id="SSF56747">
    <property type="entry name" value="Prim-pol domain"/>
    <property type="match status" value="1"/>
</dbReference>
<dbReference type="InterPro" id="IPR015330">
    <property type="entry name" value="DNA_primase/pol_bifunc_N"/>
</dbReference>
<evidence type="ECO:0000259" key="1">
    <source>
        <dbReference type="SMART" id="SM00943"/>
    </source>
</evidence>
<dbReference type="SMART" id="SM00943">
    <property type="entry name" value="Prim-Pol"/>
    <property type="match status" value="1"/>
</dbReference>
<feature type="domain" description="DNA primase/polymerase bifunctional N-terminal" evidence="1">
    <location>
        <begin position="15"/>
        <end position="181"/>
    </location>
</feature>
<dbReference type="Proteomes" id="UP000674084">
    <property type="component" value="Unassembled WGS sequence"/>
</dbReference>
<evidence type="ECO:0000313" key="3">
    <source>
        <dbReference type="Proteomes" id="UP000674084"/>
    </source>
</evidence>